<dbReference type="Proteomes" id="UP000807353">
    <property type="component" value="Unassembled WGS sequence"/>
</dbReference>
<keyword evidence="3" id="KW-1185">Reference proteome</keyword>
<dbReference type="EMBL" id="MU150306">
    <property type="protein sequence ID" value="KAF9460041.1"/>
    <property type="molecule type" value="Genomic_DNA"/>
</dbReference>
<sequence length="199" mass="21649">MFYNNPYGAWADAGQQPSAAWGESVPPPSIFGALPTPSMSPSPNMAVFHATSFSPTIFNSTVVGPQGQVYFHIVTDNELSGYTVFKDAQNKSVALIEWKTPPTVELRGVMSGSARSWLKLSPDRSSRSMEIRGMRYTWAPHNQAINLYVGEGHSATFLARVSRTKSSLAMELTPHASQLGLLNSIVVAAFLLQCGRNID</sequence>
<evidence type="ECO:0000313" key="2">
    <source>
        <dbReference type="EMBL" id="KAF9460041.1"/>
    </source>
</evidence>
<organism evidence="2 3">
    <name type="scientific">Collybia nuda</name>
    <dbReference type="NCBI Taxonomy" id="64659"/>
    <lineage>
        <taxon>Eukaryota</taxon>
        <taxon>Fungi</taxon>
        <taxon>Dikarya</taxon>
        <taxon>Basidiomycota</taxon>
        <taxon>Agaricomycotina</taxon>
        <taxon>Agaricomycetes</taxon>
        <taxon>Agaricomycetidae</taxon>
        <taxon>Agaricales</taxon>
        <taxon>Tricholomatineae</taxon>
        <taxon>Clitocybaceae</taxon>
        <taxon>Collybia</taxon>
    </lineage>
</organism>
<dbReference type="InterPro" id="IPR046528">
    <property type="entry name" value="DUF6593"/>
</dbReference>
<dbReference type="AlphaFoldDB" id="A0A9P6CBX6"/>
<evidence type="ECO:0000313" key="3">
    <source>
        <dbReference type="Proteomes" id="UP000807353"/>
    </source>
</evidence>
<dbReference type="Pfam" id="PF20236">
    <property type="entry name" value="DUF6593"/>
    <property type="match status" value="1"/>
</dbReference>
<gene>
    <name evidence="2" type="ORF">BDZ94DRAFT_1170561</name>
</gene>
<reference evidence="2" key="1">
    <citation type="submission" date="2020-11" db="EMBL/GenBank/DDBJ databases">
        <authorList>
            <consortium name="DOE Joint Genome Institute"/>
            <person name="Ahrendt S."/>
            <person name="Riley R."/>
            <person name="Andreopoulos W."/>
            <person name="Labutti K."/>
            <person name="Pangilinan J."/>
            <person name="Ruiz-Duenas F.J."/>
            <person name="Barrasa J.M."/>
            <person name="Sanchez-Garcia M."/>
            <person name="Camarero S."/>
            <person name="Miyauchi S."/>
            <person name="Serrano A."/>
            <person name="Linde D."/>
            <person name="Babiker R."/>
            <person name="Drula E."/>
            <person name="Ayuso-Fernandez I."/>
            <person name="Pacheco R."/>
            <person name="Padilla G."/>
            <person name="Ferreira P."/>
            <person name="Barriuso J."/>
            <person name="Kellner H."/>
            <person name="Castanera R."/>
            <person name="Alfaro M."/>
            <person name="Ramirez L."/>
            <person name="Pisabarro A.G."/>
            <person name="Kuo A."/>
            <person name="Tritt A."/>
            <person name="Lipzen A."/>
            <person name="He G."/>
            <person name="Yan M."/>
            <person name="Ng V."/>
            <person name="Cullen D."/>
            <person name="Martin F."/>
            <person name="Rosso M.-N."/>
            <person name="Henrissat B."/>
            <person name="Hibbett D."/>
            <person name="Martinez A.T."/>
            <person name="Grigoriev I.V."/>
        </authorList>
    </citation>
    <scope>NUCLEOTIDE SEQUENCE</scope>
    <source>
        <strain evidence="2">CBS 247.69</strain>
    </source>
</reference>
<dbReference type="OrthoDB" id="3191568at2759"/>
<comment type="caution">
    <text evidence="2">The sequence shown here is derived from an EMBL/GenBank/DDBJ whole genome shotgun (WGS) entry which is preliminary data.</text>
</comment>
<feature type="domain" description="DUF6593" evidence="1">
    <location>
        <begin position="57"/>
        <end position="192"/>
    </location>
</feature>
<name>A0A9P6CBX6_9AGAR</name>
<evidence type="ECO:0000259" key="1">
    <source>
        <dbReference type="Pfam" id="PF20236"/>
    </source>
</evidence>
<proteinExistence type="predicted"/>
<accession>A0A9P6CBX6</accession>
<protein>
    <recommendedName>
        <fullName evidence="1">DUF6593 domain-containing protein</fullName>
    </recommendedName>
</protein>